<dbReference type="KEGG" id="amah:DLM_0103"/>
<comment type="catalytic activity">
    <reaction evidence="1">
        <text>(7,8-dihydropterin-6-yl)methyl diphosphate + 4-aminobenzoate = 7,8-dihydropteroate + diphosphate</text>
        <dbReference type="Rhea" id="RHEA:19949"/>
        <dbReference type="ChEBI" id="CHEBI:17836"/>
        <dbReference type="ChEBI" id="CHEBI:17839"/>
        <dbReference type="ChEBI" id="CHEBI:33019"/>
        <dbReference type="ChEBI" id="CHEBI:72950"/>
        <dbReference type="EC" id="2.5.1.15"/>
    </reaction>
</comment>
<evidence type="ECO:0000313" key="12">
    <source>
        <dbReference type="Proteomes" id="UP000198290"/>
    </source>
</evidence>
<dbReference type="InterPro" id="IPR006390">
    <property type="entry name" value="DHP_synth_dom"/>
</dbReference>
<evidence type="ECO:0000256" key="3">
    <source>
        <dbReference type="ARBA" id="ARBA00004763"/>
    </source>
</evidence>
<dbReference type="Gene3D" id="3.20.20.20">
    <property type="entry name" value="Dihydropteroate synthase-like"/>
    <property type="match status" value="1"/>
</dbReference>
<evidence type="ECO:0000256" key="2">
    <source>
        <dbReference type="ARBA" id="ARBA00001946"/>
    </source>
</evidence>
<reference evidence="11 12" key="2">
    <citation type="journal article" date="2017" name="Genome Announc.">
        <title>Draft genome sequence of Aquitalea magnusonii strain H3, a plant growth-promoting bacterium of duckweed Lemna minor.</title>
        <authorList>
            <person name="Ishizawa H."/>
            <person name="Kuroda M."/>
            <person name="Ike M."/>
        </authorList>
    </citation>
    <scope>NUCLEOTIDE SEQUENCE [LARGE SCALE GENOMIC DNA]</scope>
    <source>
        <strain evidence="11 12">H3</strain>
    </source>
</reference>
<evidence type="ECO:0000256" key="8">
    <source>
        <dbReference type="ARBA" id="ARBA00022909"/>
    </source>
</evidence>
<organism evidence="11 12">
    <name type="scientific">Aquitalea magnusonii</name>
    <dbReference type="NCBI Taxonomy" id="332411"/>
    <lineage>
        <taxon>Bacteria</taxon>
        <taxon>Pseudomonadati</taxon>
        <taxon>Pseudomonadota</taxon>
        <taxon>Betaproteobacteria</taxon>
        <taxon>Neisseriales</taxon>
        <taxon>Chromobacteriaceae</taxon>
        <taxon>Aquitalea</taxon>
    </lineage>
</organism>
<dbReference type="InterPro" id="IPR011005">
    <property type="entry name" value="Dihydropteroate_synth-like_sf"/>
</dbReference>
<keyword evidence="6 9" id="KW-0479">Metal-binding</keyword>
<evidence type="ECO:0000256" key="9">
    <source>
        <dbReference type="RuleBase" id="RU361205"/>
    </source>
</evidence>
<evidence type="ECO:0000256" key="6">
    <source>
        <dbReference type="ARBA" id="ARBA00022723"/>
    </source>
</evidence>
<name>A0A3G9G6U2_9NEIS</name>
<dbReference type="PANTHER" id="PTHR20941">
    <property type="entry name" value="FOLATE SYNTHESIS PROTEINS"/>
    <property type="match status" value="1"/>
</dbReference>
<keyword evidence="7 9" id="KW-0460">Magnesium</keyword>
<dbReference type="EC" id="2.5.1.15" evidence="4 9"/>
<dbReference type="InterPro" id="IPR045031">
    <property type="entry name" value="DHP_synth-like"/>
</dbReference>
<feature type="domain" description="Pterin-binding" evidence="10">
    <location>
        <begin position="33"/>
        <end position="287"/>
    </location>
</feature>
<evidence type="ECO:0000256" key="4">
    <source>
        <dbReference type="ARBA" id="ARBA00012458"/>
    </source>
</evidence>
<dbReference type="InterPro" id="IPR000489">
    <property type="entry name" value="Pterin-binding_dom"/>
</dbReference>
<keyword evidence="8 9" id="KW-0289">Folate biosynthesis</keyword>
<gene>
    <name evidence="11" type="ORF">DLM_0103</name>
</gene>
<comment type="function">
    <text evidence="9">Catalyzes the condensation of para-aminobenzoate (pABA) with 6-hydroxymethyl-7,8-dihydropterin diphosphate (DHPt-PP) to form 7,8-dihydropteroate (H2Pte), the immediate precursor of folate derivatives.</text>
</comment>
<proteinExistence type="inferred from homology"/>
<dbReference type="GO" id="GO:0046872">
    <property type="term" value="F:metal ion binding"/>
    <property type="evidence" value="ECO:0007669"/>
    <property type="project" value="UniProtKB-KW"/>
</dbReference>
<dbReference type="GO" id="GO:0005829">
    <property type="term" value="C:cytosol"/>
    <property type="evidence" value="ECO:0007669"/>
    <property type="project" value="TreeGrafter"/>
</dbReference>
<dbReference type="AlphaFoldDB" id="A0A3G9G6U2"/>
<dbReference type="PROSITE" id="PS50972">
    <property type="entry name" value="PTERIN_BINDING"/>
    <property type="match status" value="1"/>
</dbReference>
<accession>A0A3G9G6U2</accession>
<dbReference type="SUPFAM" id="SSF51717">
    <property type="entry name" value="Dihydropteroate synthetase-like"/>
    <property type="match status" value="1"/>
</dbReference>
<protein>
    <recommendedName>
        <fullName evidence="4 9">Dihydropteroate synthase</fullName>
        <shortName evidence="9">DHPS</shortName>
        <ecNumber evidence="4 9">2.5.1.15</ecNumber>
    </recommendedName>
    <alternativeName>
        <fullName evidence="9">Dihydropteroate pyrophosphorylase</fullName>
    </alternativeName>
</protein>
<dbReference type="PANTHER" id="PTHR20941:SF1">
    <property type="entry name" value="FOLIC ACID SYNTHESIS PROTEIN FOL1"/>
    <property type="match status" value="1"/>
</dbReference>
<evidence type="ECO:0000259" key="10">
    <source>
        <dbReference type="PROSITE" id="PS50972"/>
    </source>
</evidence>
<reference evidence="12" key="1">
    <citation type="journal article" date="2017" name="Biotechnol. Biofuels">
        <title>Evaluation of environmental bacterial communities as a factor affecting the growth of duckweed Lemna minor.</title>
        <authorList>
            <person name="Ishizawa H."/>
            <person name="Kuroda M."/>
            <person name="Morikawa M."/>
            <person name="Ike M."/>
        </authorList>
    </citation>
    <scope>NUCLEOTIDE SEQUENCE [LARGE SCALE GENOMIC DNA]</scope>
    <source>
        <strain evidence="12">H3</strain>
    </source>
</reference>
<dbReference type="Pfam" id="PF00809">
    <property type="entry name" value="Pterin_bind"/>
    <property type="match status" value="1"/>
</dbReference>
<dbReference type="EMBL" id="AP018823">
    <property type="protein sequence ID" value="BBF83788.1"/>
    <property type="molecule type" value="Genomic_DNA"/>
</dbReference>
<comment type="similarity">
    <text evidence="9">Belongs to the DHPS family.</text>
</comment>
<dbReference type="PROSITE" id="PS00792">
    <property type="entry name" value="DHPS_1"/>
    <property type="match status" value="1"/>
</dbReference>
<dbReference type="Proteomes" id="UP000198290">
    <property type="component" value="Chromosome"/>
</dbReference>
<reference evidence="12" key="3">
    <citation type="journal article" date="2017" name="Plant Physiol. Biochem.">
        <title>Differential oxidative and antioxidative response of duckweed Lemna minor toward plant growth promoting/inhibiting bacteria.</title>
        <authorList>
            <person name="Ishizawa H."/>
            <person name="Kuroda M."/>
            <person name="Morikawa M."/>
            <person name="Ike M."/>
        </authorList>
    </citation>
    <scope>NUCLEOTIDE SEQUENCE [LARGE SCALE GENOMIC DNA]</scope>
    <source>
        <strain evidence="12">H3</strain>
    </source>
</reference>
<dbReference type="STRING" id="332411.VI06_03510"/>
<dbReference type="GO" id="GO:0046654">
    <property type="term" value="P:tetrahydrofolate biosynthetic process"/>
    <property type="evidence" value="ECO:0007669"/>
    <property type="project" value="UniProtKB-UniPathway"/>
</dbReference>
<sequence length="297" mass="31928">MVAQAATLFCFYLAEFFMQLLQCGRFQLDLSRPMVMGILNVTPDSFSDGGRFNTLDSALQRAEAMLADGAGILDIGGESTRPGAPAVSVQEEMDRVLPVLEKLKDIGAVLSLDTRRTAVMQAALQLGAVDLINDVSALEDEGAVDAVACSRVALCLMHKQGNPDTMQQAPVYQDVVEEVGQYLQRRVQLCLDAGIAAERLLIDPGFGFGKTLEHNLQLLAGLRRIQAINDLPLLVGLSRKSMLGAITGEAVPAERLGASVAVALLSLQQGARIIRVHDVKASRQALQVWDAMQPYAA</sequence>
<comment type="pathway">
    <text evidence="3 9">Cofactor biosynthesis; tetrahydrofolate biosynthesis; 7,8-dihydrofolate from 2-amino-4-hydroxy-6-hydroxymethyl-7,8-dihydropteridine diphosphate and 4-aminobenzoate: step 1/2.</text>
</comment>
<evidence type="ECO:0000256" key="1">
    <source>
        <dbReference type="ARBA" id="ARBA00000012"/>
    </source>
</evidence>
<keyword evidence="12" id="KW-1185">Reference proteome</keyword>
<comment type="cofactor">
    <cofactor evidence="2 9">
        <name>Mg(2+)</name>
        <dbReference type="ChEBI" id="CHEBI:18420"/>
    </cofactor>
</comment>
<dbReference type="UniPathway" id="UPA00077">
    <property type="reaction ID" value="UER00156"/>
</dbReference>
<evidence type="ECO:0000256" key="7">
    <source>
        <dbReference type="ARBA" id="ARBA00022842"/>
    </source>
</evidence>
<keyword evidence="5 9" id="KW-0808">Transferase</keyword>
<dbReference type="NCBIfam" id="TIGR01496">
    <property type="entry name" value="DHPS"/>
    <property type="match status" value="1"/>
</dbReference>
<dbReference type="GO" id="GO:0046656">
    <property type="term" value="P:folic acid biosynthetic process"/>
    <property type="evidence" value="ECO:0007669"/>
    <property type="project" value="UniProtKB-KW"/>
</dbReference>
<dbReference type="CDD" id="cd00739">
    <property type="entry name" value="DHPS"/>
    <property type="match status" value="1"/>
</dbReference>
<evidence type="ECO:0000313" key="11">
    <source>
        <dbReference type="EMBL" id="BBF83788.1"/>
    </source>
</evidence>
<evidence type="ECO:0000256" key="5">
    <source>
        <dbReference type="ARBA" id="ARBA00022679"/>
    </source>
</evidence>
<dbReference type="PROSITE" id="PS00793">
    <property type="entry name" value="DHPS_2"/>
    <property type="match status" value="1"/>
</dbReference>
<dbReference type="GO" id="GO:0004156">
    <property type="term" value="F:dihydropteroate synthase activity"/>
    <property type="evidence" value="ECO:0007669"/>
    <property type="project" value="UniProtKB-EC"/>
</dbReference>